<evidence type="ECO:0000256" key="12">
    <source>
        <dbReference type="RuleBase" id="RU363038"/>
    </source>
</evidence>
<keyword evidence="6 12" id="KW-0648">Protein biosynthesis</keyword>
<dbReference type="InterPro" id="IPR035684">
    <property type="entry name" value="ArgRS_core"/>
</dbReference>
<proteinExistence type="inferred from homology"/>
<dbReference type="Gene3D" id="3.30.1360.70">
    <property type="entry name" value="Arginyl tRNA synthetase N-terminal domain"/>
    <property type="match status" value="1"/>
</dbReference>
<accession>A0A8T0I5L4</accession>
<evidence type="ECO:0000256" key="10">
    <source>
        <dbReference type="ARBA" id="ARBA00049339"/>
    </source>
</evidence>
<keyword evidence="4 12" id="KW-0547">Nucleotide-binding</keyword>
<evidence type="ECO:0000256" key="6">
    <source>
        <dbReference type="ARBA" id="ARBA00022917"/>
    </source>
</evidence>
<dbReference type="Pfam" id="PF05746">
    <property type="entry name" value="DALR_1"/>
    <property type="match status" value="1"/>
</dbReference>
<dbReference type="PROSITE" id="PS00178">
    <property type="entry name" value="AA_TRNA_LIGASE_I"/>
    <property type="match status" value="1"/>
</dbReference>
<dbReference type="Proteomes" id="UP000822688">
    <property type="component" value="Chromosome 4"/>
</dbReference>
<dbReference type="SUPFAM" id="SSF55190">
    <property type="entry name" value="Arginyl-tRNA synthetase (ArgRS), N-terminal 'additional' domain"/>
    <property type="match status" value="1"/>
</dbReference>
<feature type="domain" description="DALR anticodon binding" evidence="13">
    <location>
        <begin position="566"/>
        <end position="681"/>
    </location>
</feature>
<evidence type="ECO:0000259" key="13">
    <source>
        <dbReference type="SMART" id="SM00836"/>
    </source>
</evidence>
<feature type="domain" description="Arginyl tRNA synthetase N-terminal" evidence="14">
    <location>
        <begin position="104"/>
        <end position="193"/>
    </location>
</feature>
<dbReference type="GO" id="GO:0048608">
    <property type="term" value="P:reproductive structure development"/>
    <property type="evidence" value="ECO:0007669"/>
    <property type="project" value="UniProtKB-ARBA"/>
</dbReference>
<dbReference type="PANTHER" id="PTHR11956">
    <property type="entry name" value="ARGINYL-TRNA SYNTHETASE"/>
    <property type="match status" value="1"/>
</dbReference>
<evidence type="ECO:0000256" key="1">
    <source>
        <dbReference type="ARBA" id="ARBA00005594"/>
    </source>
</evidence>
<comment type="catalytic activity">
    <reaction evidence="10">
        <text>tRNA(Arg) + L-arginine + ATP = L-arginyl-tRNA(Arg) + AMP + diphosphate</text>
        <dbReference type="Rhea" id="RHEA:20301"/>
        <dbReference type="Rhea" id="RHEA-COMP:9658"/>
        <dbReference type="Rhea" id="RHEA-COMP:9673"/>
        <dbReference type="ChEBI" id="CHEBI:30616"/>
        <dbReference type="ChEBI" id="CHEBI:32682"/>
        <dbReference type="ChEBI" id="CHEBI:33019"/>
        <dbReference type="ChEBI" id="CHEBI:78442"/>
        <dbReference type="ChEBI" id="CHEBI:78513"/>
        <dbReference type="ChEBI" id="CHEBI:456215"/>
        <dbReference type="EC" id="6.1.1.19"/>
    </reaction>
</comment>
<dbReference type="PRINTS" id="PR01038">
    <property type="entry name" value="TRNASYNTHARG"/>
</dbReference>
<comment type="similarity">
    <text evidence="1 12">Belongs to the class-I aminoacyl-tRNA synthetase family.</text>
</comment>
<reference evidence="15" key="1">
    <citation type="submission" date="2020-06" db="EMBL/GenBank/DDBJ databases">
        <title>WGS assembly of Ceratodon purpureus strain R40.</title>
        <authorList>
            <person name="Carey S.B."/>
            <person name="Jenkins J."/>
            <person name="Shu S."/>
            <person name="Lovell J.T."/>
            <person name="Sreedasyam A."/>
            <person name="Maumus F."/>
            <person name="Tiley G.P."/>
            <person name="Fernandez-Pozo N."/>
            <person name="Barry K."/>
            <person name="Chen C."/>
            <person name="Wang M."/>
            <person name="Lipzen A."/>
            <person name="Daum C."/>
            <person name="Saski C.A."/>
            <person name="Payton A.C."/>
            <person name="Mcbreen J.C."/>
            <person name="Conrad R.E."/>
            <person name="Kollar L.M."/>
            <person name="Olsson S."/>
            <person name="Huttunen S."/>
            <person name="Landis J.B."/>
            <person name="Wickett N.J."/>
            <person name="Johnson M.G."/>
            <person name="Rensing S.A."/>
            <person name="Grimwood J."/>
            <person name="Schmutz J."/>
            <person name="Mcdaniel S.F."/>
        </authorList>
    </citation>
    <scope>NUCLEOTIDE SEQUENCE</scope>
    <source>
        <strain evidence="15">R40</strain>
    </source>
</reference>
<evidence type="ECO:0000256" key="9">
    <source>
        <dbReference type="ARBA" id="ARBA00033033"/>
    </source>
</evidence>
<protein>
    <recommendedName>
        <fullName evidence="2">arginine--tRNA ligase</fullName>
        <ecNumber evidence="2">6.1.1.19</ecNumber>
    </recommendedName>
    <alternativeName>
        <fullName evidence="9">Arginyl-tRNA synthetase</fullName>
    </alternativeName>
</protein>
<dbReference type="InterPro" id="IPR001278">
    <property type="entry name" value="Arg-tRNA-ligase"/>
</dbReference>
<dbReference type="SUPFAM" id="SSF52374">
    <property type="entry name" value="Nucleotidylyl transferase"/>
    <property type="match status" value="1"/>
</dbReference>
<dbReference type="Pfam" id="PF00750">
    <property type="entry name" value="tRNA-synt_1d"/>
    <property type="match status" value="1"/>
</dbReference>
<dbReference type="InterPro" id="IPR001412">
    <property type="entry name" value="aa-tRNA-synth_I_CS"/>
</dbReference>
<dbReference type="InterPro" id="IPR014729">
    <property type="entry name" value="Rossmann-like_a/b/a_fold"/>
</dbReference>
<organism evidence="15 16">
    <name type="scientific">Ceratodon purpureus</name>
    <name type="common">Fire moss</name>
    <name type="synonym">Dicranum purpureum</name>
    <dbReference type="NCBI Taxonomy" id="3225"/>
    <lineage>
        <taxon>Eukaryota</taxon>
        <taxon>Viridiplantae</taxon>
        <taxon>Streptophyta</taxon>
        <taxon>Embryophyta</taxon>
        <taxon>Bryophyta</taxon>
        <taxon>Bryophytina</taxon>
        <taxon>Bryopsida</taxon>
        <taxon>Dicranidae</taxon>
        <taxon>Pseudoditrichales</taxon>
        <taxon>Ditrichaceae</taxon>
        <taxon>Ceratodon</taxon>
    </lineage>
</organism>
<dbReference type="EMBL" id="CM026424">
    <property type="protein sequence ID" value="KAG0578269.1"/>
    <property type="molecule type" value="Genomic_DNA"/>
</dbReference>
<gene>
    <name evidence="15" type="ORF">KC19_4G010400</name>
</gene>
<dbReference type="PANTHER" id="PTHR11956:SF5">
    <property type="entry name" value="ARGININE--TRNA LIGASE, CYTOPLASMIC"/>
    <property type="match status" value="1"/>
</dbReference>
<dbReference type="HAMAP" id="MF_00123">
    <property type="entry name" value="Arg_tRNA_synth"/>
    <property type="match status" value="1"/>
</dbReference>
<evidence type="ECO:0000313" key="15">
    <source>
        <dbReference type="EMBL" id="KAG0578269.1"/>
    </source>
</evidence>
<dbReference type="SMART" id="SM01016">
    <property type="entry name" value="Arg_tRNA_synt_N"/>
    <property type="match status" value="1"/>
</dbReference>
<dbReference type="FunFam" id="1.10.730.10:FF:000017">
    <property type="entry name" value="Arginine--tRNA ligase, chloroplastic/mitochondrial"/>
    <property type="match status" value="1"/>
</dbReference>
<dbReference type="CDD" id="cd00671">
    <property type="entry name" value="ArgRS_core"/>
    <property type="match status" value="1"/>
</dbReference>
<evidence type="ECO:0000313" key="16">
    <source>
        <dbReference type="Proteomes" id="UP000822688"/>
    </source>
</evidence>
<keyword evidence="7" id="KW-0007">Acetylation</keyword>
<dbReference type="InterPro" id="IPR008909">
    <property type="entry name" value="DALR_anticod-bd"/>
</dbReference>
<keyword evidence="5 12" id="KW-0067">ATP-binding</keyword>
<dbReference type="NCBIfam" id="TIGR00456">
    <property type="entry name" value="argS"/>
    <property type="match status" value="1"/>
</dbReference>
<evidence type="ECO:0000256" key="11">
    <source>
        <dbReference type="ARBA" id="ARBA00055485"/>
    </source>
</evidence>
<dbReference type="GO" id="GO:0009791">
    <property type="term" value="P:post-embryonic development"/>
    <property type="evidence" value="ECO:0007669"/>
    <property type="project" value="UniProtKB-ARBA"/>
</dbReference>
<keyword evidence="16" id="KW-1185">Reference proteome</keyword>
<dbReference type="FunFam" id="3.30.1360.70:FF:000002">
    <property type="entry name" value="arginine--tRNA ligase, cytoplasmic"/>
    <property type="match status" value="1"/>
</dbReference>
<comment type="caution">
    <text evidence="15">The sequence shown here is derived from an EMBL/GenBank/DDBJ whole genome shotgun (WGS) entry which is preliminary data.</text>
</comment>
<dbReference type="Pfam" id="PF03485">
    <property type="entry name" value="Arg_tRNA_synt_N"/>
    <property type="match status" value="1"/>
</dbReference>
<dbReference type="EC" id="6.1.1.19" evidence="2"/>
<keyword evidence="8 12" id="KW-0030">Aminoacyl-tRNA synthetase</keyword>
<dbReference type="AlphaFoldDB" id="A0A8T0I5L4"/>
<dbReference type="InterPro" id="IPR036695">
    <property type="entry name" value="Arg-tRNA-synth_N_sf"/>
</dbReference>
<sequence length="681" mass="75728">MELYSSTRIAVHRLSPLLSPLSLPALSLPLSSFHRCCSSSSSSSSSLRLPARLRLAHSRSRAVFFSCRSMAAMEGGGAPAAAEAVAAPAPVEDLEDVGVGSVRQQVVNLVREALAATVPDVEGLEPQVAQCGNPKNGDYQCNNAMGIWSKIKGQGAPFKNPNAVGQALAANIPRTSVTERVSVAGPGFVNISLSDRWIEKKLHQLLSQGVGAWAPKLSYKRVVVDFSSPNIAKEMHVGHLRSTIIGDSLCRMLEYCGVDVLRRNHVGDWGTQFGMLIEYLFEEFPNWEEIGDQAVGDLQDFYKRAKIKFDVDAAFKDKAQKAVVLLQGGDPNYRAAWKKICDVSRKSFDQVYKRLNVTLEEKGESSYNEYIPRVVKELEEKGLVEDSEGARVIIVPGQNIPLILVKRDGGFNYASTDMTAMWYRLNEEKAEVMIYVTDVGQNQHFDMVFKAAKRAGWLPANESELPRARHVGFGLVLGEDGKRFRTRSSEVVRLVDLLDEARDRSKQGLVERGREGEWSAEELEEACQALGYGAVKYADLKNNRLTNYTFNFDQMLDIRGNTAVYLLYAHARICSIIRKSGKDIEDLKPTGKLQLQHPSERALGLQLIRFGEFVEDAATDLLPNVLCEYLYTLSGMFTDFYTNCKVVGSEEEVSRLLLCEATAVIMRECFKLLGIKPLYRL</sequence>
<evidence type="ECO:0000256" key="5">
    <source>
        <dbReference type="ARBA" id="ARBA00022840"/>
    </source>
</evidence>
<dbReference type="GO" id="GO:0005524">
    <property type="term" value="F:ATP binding"/>
    <property type="evidence" value="ECO:0007669"/>
    <property type="project" value="UniProtKB-KW"/>
</dbReference>
<dbReference type="SMART" id="SM00836">
    <property type="entry name" value="DALR_1"/>
    <property type="match status" value="1"/>
</dbReference>
<dbReference type="InterPro" id="IPR005148">
    <property type="entry name" value="Arg-tRNA-synth_N"/>
</dbReference>
<name>A0A8T0I5L4_CERPU</name>
<dbReference type="FunFam" id="3.40.50.620:FF:000096">
    <property type="entry name" value="Arginine--tRNA ligase chloroplastic/mitochondrial"/>
    <property type="match status" value="1"/>
</dbReference>
<evidence type="ECO:0000256" key="8">
    <source>
        <dbReference type="ARBA" id="ARBA00023146"/>
    </source>
</evidence>
<evidence type="ECO:0000256" key="2">
    <source>
        <dbReference type="ARBA" id="ARBA00012837"/>
    </source>
</evidence>
<evidence type="ECO:0000256" key="3">
    <source>
        <dbReference type="ARBA" id="ARBA00022598"/>
    </source>
</evidence>
<dbReference type="GO" id="GO:0005737">
    <property type="term" value="C:cytoplasm"/>
    <property type="evidence" value="ECO:0007669"/>
    <property type="project" value="InterPro"/>
</dbReference>
<dbReference type="Gene3D" id="3.40.50.620">
    <property type="entry name" value="HUPs"/>
    <property type="match status" value="1"/>
</dbReference>
<dbReference type="CDD" id="cd07956">
    <property type="entry name" value="Anticodon_Ia_Arg"/>
    <property type="match status" value="1"/>
</dbReference>
<dbReference type="Gene3D" id="1.10.730.10">
    <property type="entry name" value="Isoleucyl-tRNA Synthetase, Domain 1"/>
    <property type="match status" value="1"/>
</dbReference>
<dbReference type="InterPro" id="IPR009080">
    <property type="entry name" value="tRNAsynth_Ia_anticodon-bd"/>
</dbReference>
<dbReference type="GO" id="GO:0004814">
    <property type="term" value="F:arginine-tRNA ligase activity"/>
    <property type="evidence" value="ECO:0007669"/>
    <property type="project" value="UniProtKB-EC"/>
</dbReference>
<evidence type="ECO:0000256" key="4">
    <source>
        <dbReference type="ARBA" id="ARBA00022741"/>
    </source>
</evidence>
<keyword evidence="3 12" id="KW-0436">Ligase</keyword>
<evidence type="ECO:0000259" key="14">
    <source>
        <dbReference type="SMART" id="SM01016"/>
    </source>
</evidence>
<comment type="function">
    <text evidence="11">Forms part of a macromolecular complex that catalyzes the attachment of specific amino acids to cognate tRNAs during protein synthesis.</text>
</comment>
<evidence type="ECO:0000256" key="7">
    <source>
        <dbReference type="ARBA" id="ARBA00022990"/>
    </source>
</evidence>
<dbReference type="OrthoDB" id="68056at2759"/>
<dbReference type="SUPFAM" id="SSF47323">
    <property type="entry name" value="Anticodon-binding domain of a subclass of class I aminoacyl-tRNA synthetases"/>
    <property type="match status" value="1"/>
</dbReference>
<dbReference type="GO" id="GO:0006420">
    <property type="term" value="P:arginyl-tRNA aminoacylation"/>
    <property type="evidence" value="ECO:0007669"/>
    <property type="project" value="InterPro"/>
</dbReference>